<dbReference type="Proteomes" id="UP000295165">
    <property type="component" value="Unassembled WGS sequence"/>
</dbReference>
<gene>
    <name evidence="1" type="ORF">CCUG63697_03593</name>
</gene>
<accession>A0A4R8QZ07</accession>
<dbReference type="AlphaFoldDB" id="A0A4R8QZ07"/>
<proteinExistence type="predicted"/>
<evidence type="ECO:0000313" key="2">
    <source>
        <dbReference type="Proteomes" id="UP000295165"/>
    </source>
</evidence>
<comment type="caution">
    <text evidence="1">The sequence shown here is derived from an EMBL/GenBank/DDBJ whole genome shotgun (WGS) entry which is preliminary data.</text>
</comment>
<protein>
    <recommendedName>
        <fullName evidence="3">Alcohol dehydrogenase</fullName>
    </recommendedName>
</protein>
<evidence type="ECO:0000313" key="1">
    <source>
        <dbReference type="EMBL" id="TDZ49061.1"/>
    </source>
</evidence>
<organism evidence="1 2">
    <name type="scientific">Mycobacteroides franklinii</name>
    <dbReference type="NCBI Taxonomy" id="948102"/>
    <lineage>
        <taxon>Bacteria</taxon>
        <taxon>Bacillati</taxon>
        <taxon>Actinomycetota</taxon>
        <taxon>Actinomycetes</taxon>
        <taxon>Mycobacteriales</taxon>
        <taxon>Mycobacteriaceae</taxon>
        <taxon>Mycobacteroides</taxon>
    </lineage>
</organism>
<dbReference type="EMBL" id="PECC01000028">
    <property type="protein sequence ID" value="TDZ49061.1"/>
    <property type="molecule type" value="Genomic_DNA"/>
</dbReference>
<name>A0A4R8QZ07_9MYCO</name>
<reference evidence="1 2" key="1">
    <citation type="journal article" date="2019" name="Sci. Rep.">
        <title>Extended insight into the Mycobacterium chelonae-abscessus complex through whole genome sequencing of Mycobacterium salmoniphilum outbreak and Mycobacterium salmoniphilum-like strains.</title>
        <authorList>
            <person name="Behra P.R.K."/>
            <person name="Das S."/>
            <person name="Pettersson B.M.F."/>
            <person name="Shirreff L."/>
            <person name="DuCote T."/>
            <person name="Jacobsson K.G."/>
            <person name="Ennis D.G."/>
            <person name="Kirsebom L.A."/>
        </authorList>
    </citation>
    <scope>NUCLEOTIDE SEQUENCE [LARGE SCALE GENOMIC DNA]</scope>
    <source>
        <strain evidence="1 2">CCUG 63697</strain>
    </source>
</reference>
<evidence type="ECO:0008006" key="3">
    <source>
        <dbReference type="Google" id="ProtNLM"/>
    </source>
</evidence>
<keyword evidence="2" id="KW-1185">Reference proteome</keyword>
<sequence length="38" mass="4298">MKVISPRMELGHINEAMDQRADGLAIRQVIMFDQPANT</sequence>